<dbReference type="AlphaFoldDB" id="A0A8D8WLU4"/>
<evidence type="ECO:0000313" key="1">
    <source>
        <dbReference type="EMBL" id="CAG6664937.1"/>
    </source>
</evidence>
<sequence>MTKNKMINLEDRRYILDASFLSKIINKIIDCPQLLEKIQFRINNRSTRNLDTFKVPFARTNMFANSPIIRIQKIGNDLNSKGFDIFHDDVHLIKKQLHAFFLNNQNNFKSF</sequence>
<accession>A0A8D8WLU4</accession>
<protein>
    <submittedName>
        <fullName evidence="1">Uncharacterized protein</fullName>
    </submittedName>
</protein>
<organism evidence="1">
    <name type="scientific">Cacopsylla melanoneura</name>
    <dbReference type="NCBI Taxonomy" id="428564"/>
    <lineage>
        <taxon>Eukaryota</taxon>
        <taxon>Metazoa</taxon>
        <taxon>Ecdysozoa</taxon>
        <taxon>Arthropoda</taxon>
        <taxon>Hexapoda</taxon>
        <taxon>Insecta</taxon>
        <taxon>Pterygota</taxon>
        <taxon>Neoptera</taxon>
        <taxon>Paraneoptera</taxon>
        <taxon>Hemiptera</taxon>
        <taxon>Sternorrhyncha</taxon>
        <taxon>Psylloidea</taxon>
        <taxon>Psyllidae</taxon>
        <taxon>Psyllinae</taxon>
        <taxon>Cacopsylla</taxon>
    </lineage>
</organism>
<reference evidence="1" key="1">
    <citation type="submission" date="2021-05" db="EMBL/GenBank/DDBJ databases">
        <authorList>
            <person name="Alioto T."/>
            <person name="Alioto T."/>
            <person name="Gomez Garrido J."/>
        </authorList>
    </citation>
    <scope>NUCLEOTIDE SEQUENCE</scope>
</reference>
<name>A0A8D8WLU4_9HEMI</name>
<dbReference type="EMBL" id="HBUF01208979">
    <property type="protein sequence ID" value="CAG6664937.1"/>
    <property type="molecule type" value="Transcribed_RNA"/>
</dbReference>
<proteinExistence type="predicted"/>